<reference evidence="2 3" key="1">
    <citation type="submission" date="2024-06" db="EMBL/GenBank/DDBJ databases">
        <authorList>
            <person name="Kraege A."/>
            <person name="Thomma B."/>
        </authorList>
    </citation>
    <scope>NUCLEOTIDE SEQUENCE [LARGE SCALE GENOMIC DNA]</scope>
</reference>
<dbReference type="Proteomes" id="UP001497392">
    <property type="component" value="Unassembled WGS sequence"/>
</dbReference>
<gene>
    <name evidence="2" type="primary">g12167</name>
    <name evidence="2" type="ORF">VP750_LOCUS10844</name>
</gene>
<dbReference type="EMBL" id="CAXHTA020000019">
    <property type="protein sequence ID" value="CAL5228938.1"/>
    <property type="molecule type" value="Genomic_DNA"/>
</dbReference>
<dbReference type="SUPFAM" id="SSF56112">
    <property type="entry name" value="Protein kinase-like (PK-like)"/>
    <property type="match status" value="1"/>
</dbReference>
<dbReference type="InterPro" id="IPR040976">
    <property type="entry name" value="Pkinase_fungal"/>
</dbReference>
<keyword evidence="3" id="KW-1185">Reference proteome</keyword>
<dbReference type="Pfam" id="PF17667">
    <property type="entry name" value="Pkinase_fungal"/>
    <property type="match status" value="1"/>
</dbReference>
<protein>
    <submittedName>
        <fullName evidence="2">G12167 protein</fullName>
    </submittedName>
</protein>
<proteinExistence type="predicted"/>
<accession>A0ABP1GF98</accession>
<organism evidence="2 3">
    <name type="scientific">Coccomyxa viridis</name>
    <dbReference type="NCBI Taxonomy" id="1274662"/>
    <lineage>
        <taxon>Eukaryota</taxon>
        <taxon>Viridiplantae</taxon>
        <taxon>Chlorophyta</taxon>
        <taxon>core chlorophytes</taxon>
        <taxon>Trebouxiophyceae</taxon>
        <taxon>Trebouxiophyceae incertae sedis</taxon>
        <taxon>Coccomyxaceae</taxon>
        <taxon>Coccomyxa</taxon>
    </lineage>
</organism>
<name>A0ABP1GF98_9CHLO</name>
<dbReference type="InterPro" id="IPR011009">
    <property type="entry name" value="Kinase-like_dom_sf"/>
</dbReference>
<comment type="caution">
    <text evidence="2">The sequence shown here is derived from an EMBL/GenBank/DDBJ whole genome shotgun (WGS) entry which is preliminary data.</text>
</comment>
<evidence type="ECO:0000259" key="1">
    <source>
        <dbReference type="Pfam" id="PF17667"/>
    </source>
</evidence>
<feature type="domain" description="Fungal-type protein kinase" evidence="1">
    <location>
        <begin position="449"/>
        <end position="558"/>
    </location>
</feature>
<sequence length="659" mass="71938">MESSSDSEIDRVRTAINSLRSDCPNLAEEFRNEDFRNLIVARITDVLTLQSVTRQDLMEVGLPLGLAALLKPGPDQGADKDNMDRLDTLESAFVAFRIQFESARQPNSHISVSELGRSITDMPSFQAAAAVQLPPPTPEQWAAFFQKLGLPELPDGADWVKPLSQKELHARQDCSGKLGGSFDYAFTAPSGTFKAPGDRVRLAVGWIVRALESASRTELYWRDTSRCGIRNSFHKPDFTGFVEPAEVLSCVAIVIEVEDELIGDRLNPAVGRIFQTVEEQFSAQPSRQRAYAVAVGRDSVDIVVASKSDLGVVIYQHSGRQPLSLNRDSPGLQHLVAAVIASAEASGYRTVKPPLHQPVCCEYVGDGVLLKHTVSDPAAPMSPSSTQVYQVDICRKYRDGDYYEQAILKICPSPMIRTEVLNLEVLKNRGLDDSCVKVVETGALSEGLSYLLLQPVGEQLSQGESVETLVMLGTGLVQNVAKWHAHGLIHRDLSATNVGMGPKRTVLIWDFYTMTSVPLASEGSHHLAGTPLYMAISVQQGAAPTLSSELESIFYILLGLSSEDGVMYWQRSHPGDSDAKVAAMMHTDIFQEKVLGRTRAELLPLVSALHSLFFPPAGTLMPGATGSLYRTNVRPDEFLAALDDCKFGGQECATQCMES</sequence>
<evidence type="ECO:0000313" key="2">
    <source>
        <dbReference type="EMBL" id="CAL5228938.1"/>
    </source>
</evidence>
<dbReference type="Gene3D" id="1.10.510.10">
    <property type="entry name" value="Transferase(Phosphotransferase) domain 1"/>
    <property type="match status" value="1"/>
</dbReference>
<evidence type="ECO:0000313" key="3">
    <source>
        <dbReference type="Proteomes" id="UP001497392"/>
    </source>
</evidence>